<dbReference type="Proteomes" id="UP000315312">
    <property type="component" value="Unassembled WGS sequence"/>
</dbReference>
<feature type="signal peptide" evidence="1">
    <location>
        <begin position="1"/>
        <end position="27"/>
    </location>
</feature>
<keyword evidence="3" id="KW-1185">Reference proteome</keyword>
<dbReference type="SUPFAM" id="SSF48452">
    <property type="entry name" value="TPR-like"/>
    <property type="match status" value="1"/>
</dbReference>
<gene>
    <name evidence="2" type="ORF">IP97_00706</name>
</gene>
<dbReference type="InterPro" id="IPR019734">
    <property type="entry name" value="TPR_rpt"/>
</dbReference>
<comment type="caution">
    <text evidence="2">The sequence shown here is derived from an EMBL/GenBank/DDBJ whole genome shotgun (WGS) entry which is preliminary data.</text>
</comment>
<dbReference type="EMBL" id="VLKM01000002">
    <property type="protein sequence ID" value="TWH97279.1"/>
    <property type="molecule type" value="Genomic_DNA"/>
</dbReference>
<dbReference type="SMART" id="SM00028">
    <property type="entry name" value="TPR"/>
    <property type="match status" value="3"/>
</dbReference>
<evidence type="ECO:0000256" key="1">
    <source>
        <dbReference type="SAM" id="SignalP"/>
    </source>
</evidence>
<dbReference type="InterPro" id="IPR011990">
    <property type="entry name" value="TPR-like_helical_dom_sf"/>
</dbReference>
<evidence type="ECO:0000313" key="2">
    <source>
        <dbReference type="EMBL" id="TWH97279.1"/>
    </source>
</evidence>
<reference evidence="2 3" key="1">
    <citation type="journal article" date="2015" name="Stand. Genomic Sci.">
        <title>Genomic Encyclopedia of Bacterial and Archaeal Type Strains, Phase III: the genomes of soil and plant-associated and newly described type strains.</title>
        <authorList>
            <person name="Whitman W.B."/>
            <person name="Woyke T."/>
            <person name="Klenk H.P."/>
            <person name="Zhou Y."/>
            <person name="Lilburn T.G."/>
            <person name="Beck B.J."/>
            <person name="De Vos P."/>
            <person name="Vandamme P."/>
            <person name="Eisen J.A."/>
            <person name="Garrity G."/>
            <person name="Hugenholtz P."/>
            <person name="Kyrpides N.C."/>
        </authorList>
    </citation>
    <scope>NUCLEOTIDE SEQUENCE [LARGE SCALE GENOMIC DNA]</scope>
    <source>
        <strain evidence="2 3">CGMCC 1.6844</strain>
    </source>
</reference>
<protein>
    <submittedName>
        <fullName evidence="2">Uncharacterized protein</fullName>
    </submittedName>
</protein>
<accession>A0A562KPD1</accession>
<evidence type="ECO:0000313" key="3">
    <source>
        <dbReference type="Proteomes" id="UP000315312"/>
    </source>
</evidence>
<dbReference type="Gene3D" id="1.25.40.10">
    <property type="entry name" value="Tetratricopeptide repeat domain"/>
    <property type="match status" value="1"/>
</dbReference>
<proteinExistence type="predicted"/>
<sequence length="239" mass="27969">MLPMKMLLKHMKIIQIFFLMLSFSVFSQSTFEKAEKLYAQKKYNEAEKLFSEHLKAQPNHIKTIEYLGDIAGHQKDWDTGITNYKKLKVSYPKNANYWYKYGGALGMKAKESNKFKALGMIDEVEESFLTAAKLDVKHVESRWALVMLYIELPAMIGGSEKKAQKYADELMMLSKVDGYLSKGYIDVYFKRYVKAENHYKKAHEIGNSKTTFEKLYDLYLNKLKDKTKANKLKREFENK</sequence>
<organism evidence="2 3">
    <name type="scientific">Flavobacterium cheniae</name>
    <dbReference type="NCBI Taxonomy" id="295428"/>
    <lineage>
        <taxon>Bacteria</taxon>
        <taxon>Pseudomonadati</taxon>
        <taxon>Bacteroidota</taxon>
        <taxon>Flavobacteriia</taxon>
        <taxon>Flavobacteriales</taxon>
        <taxon>Flavobacteriaceae</taxon>
        <taxon>Flavobacterium</taxon>
    </lineage>
</organism>
<dbReference type="AlphaFoldDB" id="A0A562KPD1"/>
<name>A0A562KPD1_9FLAO</name>
<keyword evidence="1" id="KW-0732">Signal</keyword>
<feature type="chain" id="PRO_5022904669" evidence="1">
    <location>
        <begin position="28"/>
        <end position="239"/>
    </location>
</feature>